<keyword evidence="1" id="KW-1133">Transmembrane helix</keyword>
<sequence length="136" mass="13591">MSKTITFAVGAMLLYTGWAFLAKVATGGLPAEQAVVYTYTAGIGVAVTYVLFSGDAIVAAPGSIGIALVAGLFLGGGTIAYYLALGSGSAAIATSISGMYILGTAILAVVFLDESLTMVEITGLGFAVVAVILLSR</sequence>
<dbReference type="SUPFAM" id="SSF103481">
    <property type="entry name" value="Multidrug resistance efflux transporter EmrE"/>
    <property type="match status" value="1"/>
</dbReference>
<accession>A0A285P590</accession>
<dbReference type="OrthoDB" id="292596at2157"/>
<name>A0A285P590_NATPI</name>
<dbReference type="InterPro" id="IPR000620">
    <property type="entry name" value="EamA_dom"/>
</dbReference>
<evidence type="ECO:0000259" key="2">
    <source>
        <dbReference type="Pfam" id="PF00892"/>
    </source>
</evidence>
<feature type="transmembrane region" description="Helical" evidence="1">
    <location>
        <begin position="64"/>
        <end position="84"/>
    </location>
</feature>
<evidence type="ECO:0000313" key="3">
    <source>
        <dbReference type="EMBL" id="SNZ16884.1"/>
    </source>
</evidence>
<dbReference type="AlphaFoldDB" id="A0A285P590"/>
<dbReference type="GO" id="GO:0016020">
    <property type="term" value="C:membrane"/>
    <property type="evidence" value="ECO:0007669"/>
    <property type="project" value="InterPro"/>
</dbReference>
<evidence type="ECO:0000256" key="1">
    <source>
        <dbReference type="SAM" id="Phobius"/>
    </source>
</evidence>
<feature type="transmembrane region" description="Helical" evidence="1">
    <location>
        <begin position="118"/>
        <end position="135"/>
    </location>
</feature>
<proteinExistence type="predicted"/>
<evidence type="ECO:0000313" key="4">
    <source>
        <dbReference type="Proteomes" id="UP000219453"/>
    </source>
</evidence>
<reference evidence="4" key="1">
    <citation type="submission" date="2017-09" db="EMBL/GenBank/DDBJ databases">
        <authorList>
            <person name="Varghese N."/>
            <person name="Submissions S."/>
        </authorList>
    </citation>
    <scope>NUCLEOTIDE SEQUENCE [LARGE SCALE GENOMIC DNA]</scope>
    <source>
        <strain evidence="4">DSM 27208</strain>
    </source>
</reference>
<gene>
    <name evidence="3" type="ORF">SAMN06269185_2797</name>
</gene>
<dbReference type="InterPro" id="IPR037185">
    <property type="entry name" value="EmrE-like"/>
</dbReference>
<dbReference type="Pfam" id="PF00892">
    <property type="entry name" value="EamA"/>
    <property type="match status" value="1"/>
</dbReference>
<dbReference type="Proteomes" id="UP000219453">
    <property type="component" value="Unassembled WGS sequence"/>
</dbReference>
<protein>
    <submittedName>
        <fullName evidence="3">Uncharacterized membrane protein</fullName>
    </submittedName>
</protein>
<keyword evidence="4" id="KW-1185">Reference proteome</keyword>
<keyword evidence="1" id="KW-0472">Membrane</keyword>
<feature type="domain" description="EamA" evidence="2">
    <location>
        <begin position="4"/>
        <end position="135"/>
    </location>
</feature>
<organism evidence="3 4">
    <name type="scientific">Natronoarchaeum philippinense</name>
    <dbReference type="NCBI Taxonomy" id="558529"/>
    <lineage>
        <taxon>Archaea</taxon>
        <taxon>Methanobacteriati</taxon>
        <taxon>Methanobacteriota</taxon>
        <taxon>Stenosarchaea group</taxon>
        <taxon>Halobacteria</taxon>
        <taxon>Halobacteriales</taxon>
        <taxon>Natronoarchaeaceae</taxon>
    </lineage>
</organism>
<keyword evidence="1" id="KW-0812">Transmembrane</keyword>
<dbReference type="RefSeq" id="WP_097009702.1">
    <property type="nucleotide sequence ID" value="NZ_OBEJ01000004.1"/>
</dbReference>
<feature type="transmembrane region" description="Helical" evidence="1">
    <location>
        <begin position="90"/>
        <end position="111"/>
    </location>
</feature>
<dbReference type="EMBL" id="OBEJ01000004">
    <property type="protein sequence ID" value="SNZ16884.1"/>
    <property type="molecule type" value="Genomic_DNA"/>
</dbReference>
<feature type="transmembrane region" description="Helical" evidence="1">
    <location>
        <begin position="35"/>
        <end position="52"/>
    </location>
</feature>